<dbReference type="GO" id="GO:0043448">
    <property type="term" value="P:alkane catabolic process"/>
    <property type="evidence" value="ECO:0007669"/>
    <property type="project" value="TreeGrafter"/>
</dbReference>
<name>A0A3E0HIT5_9PSEU</name>
<organism evidence="2 3">
    <name type="scientific">Kutzneria buriramensis</name>
    <dbReference type="NCBI Taxonomy" id="1045776"/>
    <lineage>
        <taxon>Bacteria</taxon>
        <taxon>Bacillati</taxon>
        <taxon>Actinomycetota</taxon>
        <taxon>Actinomycetes</taxon>
        <taxon>Pseudonocardiales</taxon>
        <taxon>Pseudonocardiaceae</taxon>
        <taxon>Kutzneria</taxon>
    </lineage>
</organism>
<proteinExistence type="predicted"/>
<keyword evidence="1" id="KW-0732">Signal</keyword>
<dbReference type="PANTHER" id="PTHR39335:SF1">
    <property type="entry name" value="BLL4220 PROTEIN"/>
    <property type="match status" value="1"/>
</dbReference>
<dbReference type="OrthoDB" id="597632at2"/>
<dbReference type="Pfam" id="PF03640">
    <property type="entry name" value="Lipoprotein_15"/>
    <property type="match status" value="2"/>
</dbReference>
<evidence type="ECO:0000313" key="3">
    <source>
        <dbReference type="Proteomes" id="UP000256269"/>
    </source>
</evidence>
<feature type="chain" id="PRO_5017836190" evidence="1">
    <location>
        <begin position="28"/>
        <end position="152"/>
    </location>
</feature>
<sequence length="152" mass="15655">MRARLALLGVVLLSGLAACGTSPTSTAAGPTPGDAVGVRVGQSSLGPILTDLSGRTLYAFTNDQTGNSACAKDCLASWPALVSDKAFTPGDGVDGKLLSETKRTDGVEQAKYGSWLLYYYVGDQGPGDVDGQNVDNAWFVVGADGKLIKKTP</sequence>
<dbReference type="Proteomes" id="UP000256269">
    <property type="component" value="Unassembled WGS sequence"/>
</dbReference>
<reference evidence="2 3" key="1">
    <citation type="submission" date="2018-08" db="EMBL/GenBank/DDBJ databases">
        <title>Genomic Encyclopedia of Archaeal and Bacterial Type Strains, Phase II (KMG-II): from individual species to whole genera.</title>
        <authorList>
            <person name="Goeker M."/>
        </authorList>
    </citation>
    <scope>NUCLEOTIDE SEQUENCE [LARGE SCALE GENOMIC DNA]</scope>
    <source>
        <strain evidence="2 3">DSM 45791</strain>
    </source>
</reference>
<dbReference type="PROSITE" id="PS51257">
    <property type="entry name" value="PROKAR_LIPOPROTEIN"/>
    <property type="match status" value="1"/>
</dbReference>
<accession>A0A3E0HIT5</accession>
<protein>
    <submittedName>
        <fullName evidence="2">Putative lipoprotein with Yx(FWY)xxD motif</fullName>
    </submittedName>
</protein>
<dbReference type="AlphaFoldDB" id="A0A3E0HIT5"/>
<evidence type="ECO:0000256" key="1">
    <source>
        <dbReference type="SAM" id="SignalP"/>
    </source>
</evidence>
<gene>
    <name evidence="2" type="ORF">BCF44_107393</name>
</gene>
<dbReference type="PANTHER" id="PTHR39335">
    <property type="entry name" value="BLL4220 PROTEIN"/>
    <property type="match status" value="1"/>
</dbReference>
<feature type="signal peptide" evidence="1">
    <location>
        <begin position="1"/>
        <end position="27"/>
    </location>
</feature>
<dbReference type="RefSeq" id="WP_116176371.1">
    <property type="nucleotide sequence ID" value="NZ_CP144375.1"/>
</dbReference>
<comment type="caution">
    <text evidence="2">The sequence shown here is derived from an EMBL/GenBank/DDBJ whole genome shotgun (WGS) entry which is preliminary data.</text>
</comment>
<keyword evidence="3" id="KW-1185">Reference proteome</keyword>
<dbReference type="EMBL" id="QUNO01000007">
    <property type="protein sequence ID" value="REH46260.1"/>
    <property type="molecule type" value="Genomic_DNA"/>
</dbReference>
<keyword evidence="2" id="KW-0449">Lipoprotein</keyword>
<evidence type="ECO:0000313" key="2">
    <source>
        <dbReference type="EMBL" id="REH46260.1"/>
    </source>
</evidence>
<dbReference type="InterPro" id="IPR005297">
    <property type="entry name" value="Lipoprotein_repeat"/>
</dbReference>